<dbReference type="SUPFAM" id="SSF53335">
    <property type="entry name" value="S-adenosyl-L-methionine-dependent methyltransferases"/>
    <property type="match status" value="1"/>
</dbReference>
<dbReference type="AlphaFoldDB" id="A0A1V4H263"/>
<dbReference type="InterPro" id="IPR004398">
    <property type="entry name" value="RNA_MeTrfase_RsmD"/>
</dbReference>
<gene>
    <name evidence="9" type="ORF">B5J94_02060</name>
</gene>
<comment type="caution">
    <text evidence="9">The sequence shown here is derived from an EMBL/GenBank/DDBJ whole genome shotgun (WGS) entry which is preliminary data.</text>
</comment>
<dbReference type="Proteomes" id="UP000191025">
    <property type="component" value="Unassembled WGS sequence"/>
</dbReference>
<organism evidence="9 10">
    <name type="scientific">Moraxella lacunata</name>
    <dbReference type="NCBI Taxonomy" id="477"/>
    <lineage>
        <taxon>Bacteria</taxon>
        <taxon>Pseudomonadati</taxon>
        <taxon>Pseudomonadota</taxon>
        <taxon>Gammaproteobacteria</taxon>
        <taxon>Moraxellales</taxon>
        <taxon>Moraxellaceae</taxon>
        <taxon>Moraxella</taxon>
    </lineage>
</organism>
<protein>
    <recommendedName>
        <fullName evidence="4 8">Ribosomal RNA small subunit methyltransferase D</fullName>
        <ecNumber evidence="3 8">2.1.1.171</ecNumber>
    </recommendedName>
</protein>
<keyword evidence="5 8" id="KW-0489">Methyltransferase</keyword>
<evidence type="ECO:0000256" key="1">
    <source>
        <dbReference type="ARBA" id="ARBA00002649"/>
    </source>
</evidence>
<evidence type="ECO:0000256" key="3">
    <source>
        <dbReference type="ARBA" id="ARBA00012141"/>
    </source>
</evidence>
<dbReference type="PANTHER" id="PTHR43542:SF1">
    <property type="entry name" value="METHYLTRANSFERASE"/>
    <property type="match status" value="1"/>
</dbReference>
<dbReference type="PANTHER" id="PTHR43542">
    <property type="entry name" value="METHYLTRANSFERASE"/>
    <property type="match status" value="1"/>
</dbReference>
<dbReference type="Gene3D" id="3.40.50.150">
    <property type="entry name" value="Vaccinia Virus protein VP39"/>
    <property type="match status" value="1"/>
</dbReference>
<dbReference type="InterPro" id="IPR029063">
    <property type="entry name" value="SAM-dependent_MTases_sf"/>
</dbReference>
<evidence type="ECO:0000256" key="6">
    <source>
        <dbReference type="ARBA" id="ARBA00022679"/>
    </source>
</evidence>
<evidence type="ECO:0000256" key="4">
    <source>
        <dbReference type="ARBA" id="ARBA00013682"/>
    </source>
</evidence>
<dbReference type="InterPro" id="IPR002052">
    <property type="entry name" value="DNA_methylase_N6_adenine_CS"/>
</dbReference>
<dbReference type="CDD" id="cd02440">
    <property type="entry name" value="AdoMet_MTases"/>
    <property type="match status" value="1"/>
</dbReference>
<evidence type="ECO:0000313" key="9">
    <source>
        <dbReference type="EMBL" id="OPH38945.1"/>
    </source>
</evidence>
<proteinExistence type="inferred from homology"/>
<dbReference type="RefSeq" id="WP_062499253.1">
    <property type="nucleotide sequence ID" value="NZ_MXAN01000009.1"/>
</dbReference>
<evidence type="ECO:0000256" key="7">
    <source>
        <dbReference type="ARBA" id="ARBA00048326"/>
    </source>
</evidence>
<name>A0A1V4H263_MORLA</name>
<dbReference type="Pfam" id="PF03602">
    <property type="entry name" value="Cons_hypoth95"/>
    <property type="match status" value="1"/>
</dbReference>
<keyword evidence="8" id="KW-0698">rRNA processing</keyword>
<dbReference type="NCBIfam" id="TIGR00095">
    <property type="entry name" value="16S rRNA (guanine(966)-N(2))-methyltransferase RsmD"/>
    <property type="match status" value="1"/>
</dbReference>
<evidence type="ECO:0000256" key="5">
    <source>
        <dbReference type="ARBA" id="ARBA00022603"/>
    </source>
</evidence>
<dbReference type="EMBL" id="MXAN01000009">
    <property type="protein sequence ID" value="OPH38945.1"/>
    <property type="molecule type" value="Genomic_DNA"/>
</dbReference>
<dbReference type="GO" id="GO:0003676">
    <property type="term" value="F:nucleic acid binding"/>
    <property type="evidence" value="ECO:0007669"/>
    <property type="project" value="InterPro"/>
</dbReference>
<evidence type="ECO:0000313" key="10">
    <source>
        <dbReference type="Proteomes" id="UP000191025"/>
    </source>
</evidence>
<comment type="similarity">
    <text evidence="2 8">Belongs to the methyltransferase superfamily. RsmD family.</text>
</comment>
<evidence type="ECO:0000256" key="8">
    <source>
        <dbReference type="PIRNR" id="PIRNR004553"/>
    </source>
</evidence>
<dbReference type="EC" id="2.1.1.171" evidence="3 8"/>
<sequence>MAKPPKASFKTTNKATNQVRIIGGQFKRRSISFIDADGLRPTPDRLRETLFNWLMADIHDAKVLDVCAGSGVLGFEALSRGASHVVMIEPSPTQARTIEDNADSLKLTRSQLSVINDTAQTALPTLGTPFDVIFIDPPYALDIWHDIISGIIEHGLYHADTLCYIESNTALNDILTPFCANLFKSTKIGQVHAGLFTLPI</sequence>
<comment type="function">
    <text evidence="1 8">Specifically methylates the guanine in position 966 of 16S rRNA in the assembled 30S particle.</text>
</comment>
<dbReference type="PIRSF" id="PIRSF004553">
    <property type="entry name" value="CHP00095"/>
    <property type="match status" value="1"/>
</dbReference>
<accession>A0A1V4H263</accession>
<dbReference type="GO" id="GO:0052913">
    <property type="term" value="F:16S rRNA (guanine(966)-N(2))-methyltransferase activity"/>
    <property type="evidence" value="ECO:0007669"/>
    <property type="project" value="UniProtKB-EC"/>
</dbReference>
<reference evidence="10" key="1">
    <citation type="submission" date="2017-03" db="EMBL/GenBank/DDBJ databases">
        <title>Draft genome sequence of Moraxella equi CCUG 4950T type strain.</title>
        <authorList>
            <person name="Salva-Serra F."/>
            <person name="Engstrom-Jakobsson H."/>
            <person name="Thorell K."/>
            <person name="Jaen-Luchoro D."/>
            <person name="Gonzales-Siles L."/>
            <person name="Karlsson R."/>
            <person name="Yazdan S."/>
            <person name="Boulund F."/>
            <person name="Johnning A."/>
            <person name="Engstrand L."/>
            <person name="Kristiansson E."/>
            <person name="Moore E."/>
        </authorList>
    </citation>
    <scope>NUCLEOTIDE SEQUENCE [LARGE SCALE GENOMIC DNA]</scope>
    <source>
        <strain evidence="10">CCUG 4441</strain>
    </source>
</reference>
<evidence type="ECO:0000256" key="2">
    <source>
        <dbReference type="ARBA" id="ARBA00005269"/>
    </source>
</evidence>
<dbReference type="PROSITE" id="PS00092">
    <property type="entry name" value="N6_MTASE"/>
    <property type="match status" value="1"/>
</dbReference>
<keyword evidence="6 8" id="KW-0808">Transferase</keyword>
<keyword evidence="8" id="KW-0949">S-adenosyl-L-methionine</keyword>
<comment type="catalytic activity">
    <reaction evidence="7 8">
        <text>guanosine(966) in 16S rRNA + S-adenosyl-L-methionine = N(2)-methylguanosine(966) in 16S rRNA + S-adenosyl-L-homocysteine + H(+)</text>
        <dbReference type="Rhea" id="RHEA:23548"/>
        <dbReference type="Rhea" id="RHEA-COMP:10211"/>
        <dbReference type="Rhea" id="RHEA-COMP:10212"/>
        <dbReference type="ChEBI" id="CHEBI:15378"/>
        <dbReference type="ChEBI" id="CHEBI:57856"/>
        <dbReference type="ChEBI" id="CHEBI:59789"/>
        <dbReference type="ChEBI" id="CHEBI:74269"/>
        <dbReference type="ChEBI" id="CHEBI:74481"/>
        <dbReference type="EC" id="2.1.1.171"/>
    </reaction>
</comment>